<evidence type="ECO:0000313" key="1">
    <source>
        <dbReference type="EMBL" id="MDT3278751.1"/>
    </source>
</evidence>
<reference evidence="1 2" key="1">
    <citation type="submission" date="2023-07" db="EMBL/GenBank/DDBJ databases">
        <title>Novel Shewanella species isolated from Baltic Sea sediments.</title>
        <authorList>
            <person name="Martin-Rodriguez A.J."/>
        </authorList>
    </citation>
    <scope>NUCLEOTIDE SEQUENCE [LARGE SCALE GENOMIC DNA]</scope>
    <source>
        <strain evidence="1 2">SP2S1-2</strain>
    </source>
</reference>
<evidence type="ECO:0000313" key="2">
    <source>
        <dbReference type="Proteomes" id="UP001249505"/>
    </source>
</evidence>
<dbReference type="RefSeq" id="WP_263196067.1">
    <property type="nucleotide sequence ID" value="NZ_JAUOES010000001.1"/>
</dbReference>
<comment type="caution">
    <text evidence="1">The sequence shown here is derived from an EMBL/GenBank/DDBJ whole genome shotgun (WGS) entry which is preliminary data.</text>
</comment>
<proteinExistence type="predicted"/>
<protein>
    <submittedName>
        <fullName evidence="1">Uncharacterized protein</fullName>
    </submittedName>
</protein>
<accession>A0ABU3FTU8</accession>
<dbReference type="EMBL" id="JAUOES010000001">
    <property type="protein sequence ID" value="MDT3278751.1"/>
    <property type="molecule type" value="Genomic_DNA"/>
</dbReference>
<dbReference type="Proteomes" id="UP001249505">
    <property type="component" value="Unassembled WGS sequence"/>
</dbReference>
<sequence>MLHNNQALDVQLINTAQQFRLGKEAEASKRLRNCIDLLESELKKLKDTSAISNIIPLMLAAQERQDWLGLADYLEYELAYILNN</sequence>
<keyword evidence="2" id="KW-1185">Reference proteome</keyword>
<organism evidence="1 2">
    <name type="scientific">Shewanella scandinavica</name>
    <dbReference type="NCBI Taxonomy" id="3063538"/>
    <lineage>
        <taxon>Bacteria</taxon>
        <taxon>Pseudomonadati</taxon>
        <taxon>Pseudomonadota</taxon>
        <taxon>Gammaproteobacteria</taxon>
        <taxon>Alteromonadales</taxon>
        <taxon>Shewanellaceae</taxon>
        <taxon>Shewanella</taxon>
    </lineage>
</organism>
<name>A0ABU3FTU8_9GAMM</name>
<gene>
    <name evidence="1" type="ORF">Q4Q50_00305</name>
</gene>